<feature type="transmembrane region" description="Helical" evidence="7">
    <location>
        <begin position="169"/>
        <end position="190"/>
    </location>
</feature>
<gene>
    <name evidence="8" type="ORF">LZC95_39505</name>
</gene>
<evidence type="ECO:0000256" key="2">
    <source>
        <dbReference type="ARBA" id="ARBA00022475"/>
    </source>
</evidence>
<feature type="transmembrane region" description="Helical" evidence="7">
    <location>
        <begin position="377"/>
        <end position="398"/>
    </location>
</feature>
<dbReference type="RefSeq" id="WP_394843126.1">
    <property type="nucleotide sequence ID" value="NZ_CP089982.1"/>
</dbReference>
<evidence type="ECO:0000256" key="4">
    <source>
        <dbReference type="ARBA" id="ARBA00022989"/>
    </source>
</evidence>
<feature type="transmembrane region" description="Helical" evidence="7">
    <location>
        <begin position="240"/>
        <end position="258"/>
    </location>
</feature>
<dbReference type="PANTHER" id="PTHR30250">
    <property type="entry name" value="PST FAMILY PREDICTED COLANIC ACID TRANSPORTER"/>
    <property type="match status" value="1"/>
</dbReference>
<keyword evidence="2" id="KW-1003">Cell membrane</keyword>
<feature type="region of interest" description="Disordered" evidence="6">
    <location>
        <begin position="1"/>
        <end position="24"/>
    </location>
</feature>
<dbReference type="PANTHER" id="PTHR30250:SF11">
    <property type="entry name" value="O-ANTIGEN TRANSPORTER-RELATED"/>
    <property type="match status" value="1"/>
</dbReference>
<protein>
    <submittedName>
        <fullName evidence="8">Oligosaccharide flippase family protein</fullName>
    </submittedName>
</protein>
<accession>A0ABZ2K5V7</accession>
<dbReference type="Pfam" id="PF13440">
    <property type="entry name" value="Polysacc_synt_3"/>
    <property type="match status" value="1"/>
</dbReference>
<feature type="transmembrane region" description="Helical" evidence="7">
    <location>
        <begin position="405"/>
        <end position="425"/>
    </location>
</feature>
<feature type="transmembrane region" description="Helical" evidence="7">
    <location>
        <begin position="202"/>
        <end position="219"/>
    </location>
</feature>
<dbReference type="InterPro" id="IPR050833">
    <property type="entry name" value="Poly_Biosynth_Transport"/>
</dbReference>
<keyword evidence="5 7" id="KW-0472">Membrane</keyword>
<feature type="transmembrane region" description="Helical" evidence="7">
    <location>
        <begin position="469"/>
        <end position="487"/>
    </location>
</feature>
<organism evidence="8 9">
    <name type="scientific">Pendulispora brunnea</name>
    <dbReference type="NCBI Taxonomy" id="2905690"/>
    <lineage>
        <taxon>Bacteria</taxon>
        <taxon>Pseudomonadati</taxon>
        <taxon>Myxococcota</taxon>
        <taxon>Myxococcia</taxon>
        <taxon>Myxococcales</taxon>
        <taxon>Sorangiineae</taxon>
        <taxon>Pendulisporaceae</taxon>
        <taxon>Pendulispora</taxon>
    </lineage>
</organism>
<feature type="transmembrane region" description="Helical" evidence="7">
    <location>
        <begin position="299"/>
        <end position="320"/>
    </location>
</feature>
<proteinExistence type="predicted"/>
<feature type="transmembrane region" description="Helical" evidence="7">
    <location>
        <begin position="437"/>
        <end position="457"/>
    </location>
</feature>
<feature type="transmembrane region" description="Helical" evidence="7">
    <location>
        <begin position="493"/>
        <end position="513"/>
    </location>
</feature>
<evidence type="ECO:0000256" key="1">
    <source>
        <dbReference type="ARBA" id="ARBA00004651"/>
    </source>
</evidence>
<reference evidence="8 9" key="1">
    <citation type="submission" date="2021-12" db="EMBL/GenBank/DDBJ databases">
        <title>Discovery of the Pendulisporaceae a myxobacterial family with distinct sporulation behavior and unique specialized metabolism.</title>
        <authorList>
            <person name="Garcia R."/>
            <person name="Popoff A."/>
            <person name="Bader C.D."/>
            <person name="Loehr J."/>
            <person name="Walesch S."/>
            <person name="Walt C."/>
            <person name="Boldt J."/>
            <person name="Bunk B."/>
            <person name="Haeckl F.J.F.P.J."/>
            <person name="Gunesch A.P."/>
            <person name="Birkelbach J."/>
            <person name="Nuebel U."/>
            <person name="Pietschmann T."/>
            <person name="Bach T."/>
            <person name="Mueller R."/>
        </authorList>
    </citation>
    <scope>NUCLEOTIDE SEQUENCE [LARGE SCALE GENOMIC DNA]</scope>
    <source>
        <strain evidence="8 9">MSr12523</strain>
    </source>
</reference>
<evidence type="ECO:0000313" key="9">
    <source>
        <dbReference type="Proteomes" id="UP001379533"/>
    </source>
</evidence>
<feature type="transmembrane region" description="Helical" evidence="7">
    <location>
        <begin position="105"/>
        <end position="127"/>
    </location>
</feature>
<keyword evidence="4 7" id="KW-1133">Transmembrane helix</keyword>
<sequence length="534" mass="55594">MVRPLSHPAPSASKQDEPQAGQGARAVGRGGLAVLGAKAYFILLGFVQQTALKYAIGMAGYGALSRVLAPANIINNVIVSSSTQGVSRAVAGGGKRQDEAFRATLRVHVPLAIGLAVLFALLSPTYAAFQKSPHIARPLRIVACVVAIYGVYAPLVGSLNGRAMFTRQAALDTIFATLRTVGMIGVGWFFGSHFGAGVEGAVLGFVIAALLIVPMALFWSGTGRTPDAEGAPEVPRGTTYLAQLLPLALAQLFANGLMQADIAVLGRFLSSGALDSGLTGAAAASSSDEWVAVYRFCQFFAFLPYQLVLSIAQILFPMVARAHAEHDREAVRRYVERGARISAIACGLFVAVIAALPASVLGMAFGTVVSERGADTLRILVIGQGAFTLFGIGTTVLASLGKERLSATLSLVLLLFLTGSVWVASSHAEYGEPQLRATALSTSVTLAVGLLAMAVAVRRYSGAFIPVATFLRALGGIGLAYAAGLFLPRLGLLLTPVAAGVVAVAYVVLLAVTGELKSADREMVLSLISRRKRA</sequence>
<evidence type="ECO:0000256" key="3">
    <source>
        <dbReference type="ARBA" id="ARBA00022692"/>
    </source>
</evidence>
<evidence type="ECO:0000313" key="8">
    <source>
        <dbReference type="EMBL" id="WXA92525.1"/>
    </source>
</evidence>
<feature type="transmembrane region" description="Helical" evidence="7">
    <location>
        <begin position="139"/>
        <end position="157"/>
    </location>
</feature>
<evidence type="ECO:0000256" key="7">
    <source>
        <dbReference type="SAM" id="Phobius"/>
    </source>
</evidence>
<keyword evidence="3 7" id="KW-0812">Transmembrane</keyword>
<feature type="transmembrane region" description="Helical" evidence="7">
    <location>
        <begin position="341"/>
        <end position="365"/>
    </location>
</feature>
<evidence type="ECO:0000256" key="5">
    <source>
        <dbReference type="ARBA" id="ARBA00023136"/>
    </source>
</evidence>
<dbReference type="EMBL" id="CP089982">
    <property type="protein sequence ID" value="WXA92525.1"/>
    <property type="molecule type" value="Genomic_DNA"/>
</dbReference>
<dbReference type="Proteomes" id="UP001379533">
    <property type="component" value="Chromosome"/>
</dbReference>
<name>A0ABZ2K5V7_9BACT</name>
<comment type="subcellular location">
    <subcellularLocation>
        <location evidence="1">Cell membrane</location>
        <topology evidence="1">Multi-pass membrane protein</topology>
    </subcellularLocation>
</comment>
<keyword evidence="9" id="KW-1185">Reference proteome</keyword>
<evidence type="ECO:0000256" key="6">
    <source>
        <dbReference type="SAM" id="MobiDB-lite"/>
    </source>
</evidence>